<evidence type="ECO:0000259" key="1">
    <source>
        <dbReference type="SMART" id="SM00866"/>
    </source>
</evidence>
<dbReference type="InParanoid" id="C7Q2Q8"/>
<dbReference type="Pfam" id="PF07702">
    <property type="entry name" value="UTRA"/>
    <property type="match status" value="1"/>
</dbReference>
<dbReference type="Proteomes" id="UP000000851">
    <property type="component" value="Chromosome"/>
</dbReference>
<proteinExistence type="predicted"/>
<feature type="domain" description="UbiC transcription regulator-associated" evidence="1">
    <location>
        <begin position="27"/>
        <end position="167"/>
    </location>
</feature>
<dbReference type="RefSeq" id="WP_012787093.1">
    <property type="nucleotide sequence ID" value="NC_013131.1"/>
</dbReference>
<dbReference type="HOGENOM" id="CLU_063236_8_4_11"/>
<evidence type="ECO:0000313" key="2">
    <source>
        <dbReference type="EMBL" id="ACU71800.1"/>
    </source>
</evidence>
<organism evidence="2 3">
    <name type="scientific">Catenulispora acidiphila (strain DSM 44928 / JCM 14897 / NBRC 102108 / NRRL B-24433 / ID139908)</name>
    <dbReference type="NCBI Taxonomy" id="479433"/>
    <lineage>
        <taxon>Bacteria</taxon>
        <taxon>Bacillati</taxon>
        <taxon>Actinomycetota</taxon>
        <taxon>Actinomycetes</taxon>
        <taxon>Catenulisporales</taxon>
        <taxon>Catenulisporaceae</taxon>
        <taxon>Catenulispora</taxon>
    </lineage>
</organism>
<dbReference type="SUPFAM" id="SSF64288">
    <property type="entry name" value="Chorismate lyase-like"/>
    <property type="match status" value="1"/>
</dbReference>
<sequence length="175" mass="18731">MHENPDDSAAYLAARSGPDAWSAATADRGGASRILAVETVKPPQRIADALQLGAAERAVVRRRLMLIEDKPVEIANSWYPELLAHGTPLADPKKIKGGAPAVIAALGLALAYADEEVELESAPNAEEAQLLQVPPDKRVARLFRTAYTGDDTPVEVTDSLMLPAGRVLQYRIEVG</sequence>
<dbReference type="InterPro" id="IPR011663">
    <property type="entry name" value="UTRA"/>
</dbReference>
<dbReference type="InterPro" id="IPR028978">
    <property type="entry name" value="Chorismate_lyase_/UTRA_dom_sf"/>
</dbReference>
<dbReference type="OrthoDB" id="3620754at2"/>
<dbReference type="STRING" id="479433.Caci_2891"/>
<dbReference type="eggNOG" id="COG2188">
    <property type="taxonomic scope" value="Bacteria"/>
</dbReference>
<dbReference type="PANTHER" id="PTHR44846:SF17">
    <property type="entry name" value="GNTR-FAMILY TRANSCRIPTIONAL REGULATOR"/>
    <property type="match status" value="1"/>
</dbReference>
<dbReference type="GO" id="GO:0045892">
    <property type="term" value="P:negative regulation of DNA-templated transcription"/>
    <property type="evidence" value="ECO:0007669"/>
    <property type="project" value="TreeGrafter"/>
</dbReference>
<dbReference type="EMBL" id="CP001700">
    <property type="protein sequence ID" value="ACU71800.1"/>
    <property type="molecule type" value="Genomic_DNA"/>
</dbReference>
<dbReference type="KEGG" id="cai:Caci_2891"/>
<dbReference type="Gene3D" id="3.40.1410.10">
    <property type="entry name" value="Chorismate lyase-like"/>
    <property type="match status" value="1"/>
</dbReference>
<evidence type="ECO:0000313" key="3">
    <source>
        <dbReference type="Proteomes" id="UP000000851"/>
    </source>
</evidence>
<dbReference type="SMART" id="SM00866">
    <property type="entry name" value="UTRA"/>
    <property type="match status" value="1"/>
</dbReference>
<reference evidence="2 3" key="1">
    <citation type="journal article" date="2009" name="Stand. Genomic Sci.">
        <title>Complete genome sequence of Catenulispora acidiphila type strain (ID 139908).</title>
        <authorList>
            <person name="Copeland A."/>
            <person name="Lapidus A."/>
            <person name="Glavina Del Rio T."/>
            <person name="Nolan M."/>
            <person name="Lucas S."/>
            <person name="Chen F."/>
            <person name="Tice H."/>
            <person name="Cheng J.F."/>
            <person name="Bruce D."/>
            <person name="Goodwin L."/>
            <person name="Pitluck S."/>
            <person name="Mikhailova N."/>
            <person name="Pati A."/>
            <person name="Ivanova N."/>
            <person name="Mavromatis K."/>
            <person name="Chen A."/>
            <person name="Palaniappan K."/>
            <person name="Chain P."/>
            <person name="Land M."/>
            <person name="Hauser L."/>
            <person name="Chang Y.J."/>
            <person name="Jeffries C.D."/>
            <person name="Chertkov O."/>
            <person name="Brettin T."/>
            <person name="Detter J.C."/>
            <person name="Han C."/>
            <person name="Ali Z."/>
            <person name="Tindall B.J."/>
            <person name="Goker M."/>
            <person name="Bristow J."/>
            <person name="Eisen J.A."/>
            <person name="Markowitz V."/>
            <person name="Hugenholtz P."/>
            <person name="Kyrpides N.C."/>
            <person name="Klenk H.P."/>
        </authorList>
    </citation>
    <scope>NUCLEOTIDE SEQUENCE [LARGE SCALE GENOMIC DNA]</scope>
    <source>
        <strain evidence="3">DSM 44928 / JCM 14897 / NBRC 102108 / NRRL B-24433 / ID139908</strain>
    </source>
</reference>
<dbReference type="PANTHER" id="PTHR44846">
    <property type="entry name" value="MANNOSYL-D-GLYCERATE TRANSPORT/METABOLISM SYSTEM REPRESSOR MNGR-RELATED"/>
    <property type="match status" value="1"/>
</dbReference>
<dbReference type="AlphaFoldDB" id="C7Q2Q8"/>
<dbReference type="InterPro" id="IPR050679">
    <property type="entry name" value="Bact_HTH_transcr_reg"/>
</dbReference>
<dbReference type="GO" id="GO:0003677">
    <property type="term" value="F:DNA binding"/>
    <property type="evidence" value="ECO:0007669"/>
    <property type="project" value="InterPro"/>
</dbReference>
<gene>
    <name evidence="2" type="ordered locus">Caci_2891</name>
</gene>
<protein>
    <submittedName>
        <fullName evidence="2">Putative transcriptional regulator, GntR family</fullName>
    </submittedName>
</protein>
<name>C7Q2Q8_CATAD</name>
<keyword evidence="3" id="KW-1185">Reference proteome</keyword>
<accession>C7Q2Q8</accession>